<feature type="chain" id="PRO_5045449746" description="Tetratrico peptide repeat group 5 domain-containing protein" evidence="1">
    <location>
        <begin position="31"/>
        <end position="365"/>
    </location>
</feature>
<dbReference type="Proteomes" id="UP001225316">
    <property type="component" value="Unassembled WGS sequence"/>
</dbReference>
<protein>
    <recommendedName>
        <fullName evidence="4">Tetratrico peptide repeat group 5 domain-containing protein</fullName>
    </recommendedName>
</protein>
<evidence type="ECO:0000256" key="1">
    <source>
        <dbReference type="SAM" id="SignalP"/>
    </source>
</evidence>
<keyword evidence="1" id="KW-0732">Signal</keyword>
<accession>A0ABU1AQB0</accession>
<dbReference type="Gene3D" id="1.25.40.10">
    <property type="entry name" value="Tetratricopeptide repeat domain"/>
    <property type="match status" value="1"/>
</dbReference>
<sequence length="365" mass="40548">MIHYLSDHPSRLFVLLLAVLSVLSTNVTHATYEGPDYSNLEPVRLEIVQESGPLGARFVNPTKEGIEIEMVEGGGAIIVPWQHMEKFRINKPMTESLNIALSHPDAAERARLLKEEVLPLVPLTSIKPGSTNIHKLVNAYIKANIEAGDWLQAYEMSQLTALDLSPAEIVKNYYTVAEHLFIEGYKDKALNLLDNLVAARPVEESRVQTVNVAQRLSNERLFEPAYRLFVHLADNATGLNRKRLSLRCAYLALELGEGAAVTGHISSALDIEEEDAAILGELELIYGVQAFKQGDSKLALKYLGHALSQAAPDSSLKLVGLYYNYLSYQQLGDLDIAQNILDEMRLLFPDAAYTHSLEKEPKLES</sequence>
<comment type="caution">
    <text evidence="2">The sequence shown here is derived from an EMBL/GenBank/DDBJ whole genome shotgun (WGS) entry which is preliminary data.</text>
</comment>
<evidence type="ECO:0008006" key="4">
    <source>
        <dbReference type="Google" id="ProtNLM"/>
    </source>
</evidence>
<dbReference type="EMBL" id="JARXHW010000003">
    <property type="protein sequence ID" value="MDQ8206355.1"/>
    <property type="molecule type" value="Genomic_DNA"/>
</dbReference>
<dbReference type="InterPro" id="IPR011990">
    <property type="entry name" value="TPR-like_helical_dom_sf"/>
</dbReference>
<reference evidence="2 3" key="1">
    <citation type="submission" date="2023-04" db="EMBL/GenBank/DDBJ databases">
        <title>A novel bacteria isolated from coastal sediment.</title>
        <authorList>
            <person name="Liu X.-J."/>
            <person name="Du Z.-J."/>
        </authorList>
    </citation>
    <scope>NUCLEOTIDE SEQUENCE [LARGE SCALE GENOMIC DNA]</scope>
    <source>
        <strain evidence="2 3">SDUM461003</strain>
    </source>
</reference>
<feature type="signal peptide" evidence="1">
    <location>
        <begin position="1"/>
        <end position="30"/>
    </location>
</feature>
<evidence type="ECO:0000313" key="3">
    <source>
        <dbReference type="Proteomes" id="UP001225316"/>
    </source>
</evidence>
<dbReference type="RefSeq" id="WP_308948401.1">
    <property type="nucleotide sequence ID" value="NZ_JARXHW010000003.1"/>
</dbReference>
<organism evidence="2 3">
    <name type="scientific">Thalassobacterium maritimum</name>
    <dbReference type="NCBI Taxonomy" id="3041265"/>
    <lineage>
        <taxon>Bacteria</taxon>
        <taxon>Pseudomonadati</taxon>
        <taxon>Verrucomicrobiota</taxon>
        <taxon>Opitutia</taxon>
        <taxon>Puniceicoccales</taxon>
        <taxon>Coraliomargaritaceae</taxon>
        <taxon>Thalassobacterium</taxon>
    </lineage>
</organism>
<evidence type="ECO:0000313" key="2">
    <source>
        <dbReference type="EMBL" id="MDQ8206355.1"/>
    </source>
</evidence>
<keyword evidence="3" id="KW-1185">Reference proteome</keyword>
<gene>
    <name evidence="2" type="ORF">QEH52_02465</name>
</gene>
<name>A0ABU1AQB0_9BACT</name>
<proteinExistence type="predicted"/>